<comment type="caution">
    <text evidence="1">The sequence shown here is derived from an EMBL/GenBank/DDBJ whole genome shotgun (WGS) entry which is preliminary data.</text>
</comment>
<accession>A0ABW0EQ17</accession>
<evidence type="ECO:0000313" key="2">
    <source>
        <dbReference type="Proteomes" id="UP001596157"/>
    </source>
</evidence>
<gene>
    <name evidence="1" type="ORF">ACFPM7_20175</name>
</gene>
<proteinExistence type="predicted"/>
<dbReference type="Proteomes" id="UP001596157">
    <property type="component" value="Unassembled WGS sequence"/>
</dbReference>
<keyword evidence="2" id="KW-1185">Reference proteome</keyword>
<name>A0ABW0EQ17_9PSEU</name>
<dbReference type="EMBL" id="JBHSKF010000010">
    <property type="protein sequence ID" value="MFC5289374.1"/>
    <property type="molecule type" value="Genomic_DNA"/>
</dbReference>
<sequence>MIDSPTLHVSLNARDRAVLTSLEQARLLTMAHVQRLHVTDGSPLSNVQRTQALLRRLHQLGLVQRVARLHGDRQVGSRGTVYGLSHLGLAVLFAPAAPPRPARRLWARRPFFHLHLLAVSDLYVALREQAAVDVLEFQPEPRCWRTFTLAGELRTQLRPDALVRLAKGHRTNRWFVEVDRGTEGLGVIRRKCQRYLSYEHTGLEQVEHHAFPQVLWLVPSQQRAAQVKQVVDQLQPQMAPVFVVSRLQDISDAL</sequence>
<evidence type="ECO:0000313" key="1">
    <source>
        <dbReference type="EMBL" id="MFC5289374.1"/>
    </source>
</evidence>
<organism evidence="1 2">
    <name type="scientific">Actinokineospora guangxiensis</name>
    <dbReference type="NCBI Taxonomy" id="1490288"/>
    <lineage>
        <taxon>Bacteria</taxon>
        <taxon>Bacillati</taxon>
        <taxon>Actinomycetota</taxon>
        <taxon>Actinomycetes</taxon>
        <taxon>Pseudonocardiales</taxon>
        <taxon>Pseudonocardiaceae</taxon>
        <taxon>Actinokineospora</taxon>
    </lineage>
</organism>
<dbReference type="RefSeq" id="WP_378249214.1">
    <property type="nucleotide sequence ID" value="NZ_JBHSKF010000010.1"/>
</dbReference>
<reference evidence="2" key="1">
    <citation type="journal article" date="2019" name="Int. J. Syst. Evol. Microbiol.">
        <title>The Global Catalogue of Microorganisms (GCM) 10K type strain sequencing project: providing services to taxonomists for standard genome sequencing and annotation.</title>
        <authorList>
            <consortium name="The Broad Institute Genomics Platform"/>
            <consortium name="The Broad Institute Genome Sequencing Center for Infectious Disease"/>
            <person name="Wu L."/>
            <person name="Ma J."/>
        </authorList>
    </citation>
    <scope>NUCLEOTIDE SEQUENCE [LARGE SCALE GENOMIC DNA]</scope>
    <source>
        <strain evidence="2">CCUG 59778</strain>
    </source>
</reference>
<protein>
    <submittedName>
        <fullName evidence="1">Replication-relaxation family protein</fullName>
    </submittedName>
</protein>
<dbReference type="Pfam" id="PF13814">
    <property type="entry name" value="Replic_Relax"/>
    <property type="match status" value="1"/>
</dbReference>
<dbReference type="InterPro" id="IPR025855">
    <property type="entry name" value="Replic_Relax"/>
</dbReference>